<feature type="compositionally biased region" description="Basic and acidic residues" evidence="1">
    <location>
        <begin position="825"/>
        <end position="840"/>
    </location>
</feature>
<feature type="region of interest" description="Disordered" evidence="1">
    <location>
        <begin position="1109"/>
        <end position="1148"/>
    </location>
</feature>
<dbReference type="PANTHER" id="PTHR21534:SF0">
    <property type="entry name" value="KATANIN-INTERACTING PROTEIN"/>
    <property type="match status" value="1"/>
</dbReference>
<dbReference type="Proteomes" id="UP001152622">
    <property type="component" value="Chromosome 4"/>
</dbReference>
<evidence type="ECO:0000256" key="1">
    <source>
        <dbReference type="SAM" id="MobiDB-lite"/>
    </source>
</evidence>
<feature type="region of interest" description="Disordered" evidence="1">
    <location>
        <begin position="624"/>
        <end position="862"/>
    </location>
</feature>
<evidence type="ECO:0000313" key="4">
    <source>
        <dbReference type="Proteomes" id="UP001152622"/>
    </source>
</evidence>
<organism evidence="3 4">
    <name type="scientific">Synaphobranchus kaupii</name>
    <name type="common">Kaup's arrowtooth eel</name>
    <dbReference type="NCBI Taxonomy" id="118154"/>
    <lineage>
        <taxon>Eukaryota</taxon>
        <taxon>Metazoa</taxon>
        <taxon>Chordata</taxon>
        <taxon>Craniata</taxon>
        <taxon>Vertebrata</taxon>
        <taxon>Euteleostomi</taxon>
        <taxon>Actinopterygii</taxon>
        <taxon>Neopterygii</taxon>
        <taxon>Teleostei</taxon>
        <taxon>Anguilliformes</taxon>
        <taxon>Synaphobranchidae</taxon>
        <taxon>Synaphobranchus</taxon>
    </lineage>
</organism>
<feature type="region of interest" description="Disordered" evidence="1">
    <location>
        <begin position="1568"/>
        <end position="1597"/>
    </location>
</feature>
<feature type="domain" description="KATNIP" evidence="2">
    <location>
        <begin position="926"/>
        <end position="1073"/>
    </location>
</feature>
<feature type="compositionally biased region" description="Basic and acidic residues" evidence="1">
    <location>
        <begin position="1123"/>
        <end position="1148"/>
    </location>
</feature>
<feature type="compositionally biased region" description="Basic and acidic residues" evidence="1">
    <location>
        <begin position="801"/>
        <end position="811"/>
    </location>
</feature>
<feature type="region of interest" description="Disordered" evidence="1">
    <location>
        <begin position="173"/>
        <end position="211"/>
    </location>
</feature>
<feature type="compositionally biased region" description="Acidic residues" evidence="1">
    <location>
        <begin position="1109"/>
        <end position="1122"/>
    </location>
</feature>
<comment type="caution">
    <text evidence="3">The sequence shown here is derived from an EMBL/GenBank/DDBJ whole genome shotgun (WGS) entry which is preliminary data.</text>
</comment>
<dbReference type="EMBL" id="JAINUF010000004">
    <property type="protein sequence ID" value="KAJ8364242.1"/>
    <property type="molecule type" value="Genomic_DNA"/>
</dbReference>
<feature type="compositionally biased region" description="Basic and acidic residues" evidence="1">
    <location>
        <begin position="697"/>
        <end position="706"/>
    </location>
</feature>
<feature type="region of interest" description="Disordered" evidence="1">
    <location>
        <begin position="902"/>
        <end position="928"/>
    </location>
</feature>
<accession>A0A9Q1FRC0</accession>
<feature type="compositionally biased region" description="Basic and acidic residues" evidence="1">
    <location>
        <begin position="664"/>
        <end position="676"/>
    </location>
</feature>
<keyword evidence="4" id="KW-1185">Reference proteome</keyword>
<feature type="region of interest" description="Disordered" evidence="1">
    <location>
        <begin position="1"/>
        <end position="30"/>
    </location>
</feature>
<protein>
    <recommendedName>
        <fullName evidence="2">KATNIP domain-containing protein</fullName>
    </recommendedName>
</protein>
<feature type="compositionally biased region" description="Polar residues" evidence="1">
    <location>
        <begin position="338"/>
        <end position="350"/>
    </location>
</feature>
<feature type="compositionally biased region" description="Acidic residues" evidence="1">
    <location>
        <begin position="913"/>
        <end position="928"/>
    </location>
</feature>
<proteinExistence type="predicted"/>
<dbReference type="Pfam" id="PF14652">
    <property type="entry name" value="DUF4457"/>
    <property type="match status" value="3"/>
</dbReference>
<feature type="compositionally biased region" description="Pro residues" evidence="1">
    <location>
        <begin position="677"/>
        <end position="686"/>
    </location>
</feature>
<feature type="compositionally biased region" description="Basic and acidic residues" evidence="1">
    <location>
        <begin position="637"/>
        <end position="649"/>
    </location>
</feature>
<feature type="domain" description="KATNIP" evidence="2">
    <location>
        <begin position="478"/>
        <end position="620"/>
    </location>
</feature>
<dbReference type="OrthoDB" id="304622at2759"/>
<dbReference type="InterPro" id="IPR026704">
    <property type="entry name" value="KATNIP"/>
</dbReference>
<feature type="compositionally biased region" description="Low complexity" evidence="1">
    <location>
        <begin position="650"/>
        <end position="663"/>
    </location>
</feature>
<evidence type="ECO:0000259" key="2">
    <source>
        <dbReference type="Pfam" id="PF14652"/>
    </source>
</evidence>
<gene>
    <name evidence="3" type="ORF">SKAU_G00130730</name>
</gene>
<dbReference type="InterPro" id="IPR027859">
    <property type="entry name" value="KATNIP_dom"/>
</dbReference>
<feature type="compositionally biased region" description="Basic and acidic residues" evidence="1">
    <location>
        <begin position="12"/>
        <end position="30"/>
    </location>
</feature>
<dbReference type="PANTHER" id="PTHR21534">
    <property type="entry name" value="KATANIN-INTERACTING PROTEIN"/>
    <property type="match status" value="1"/>
</dbReference>
<feature type="domain" description="KATNIP" evidence="2">
    <location>
        <begin position="1179"/>
        <end position="1501"/>
    </location>
</feature>
<feature type="region of interest" description="Disordered" evidence="1">
    <location>
        <begin position="330"/>
        <end position="372"/>
    </location>
</feature>
<evidence type="ECO:0000313" key="3">
    <source>
        <dbReference type="EMBL" id="KAJ8364242.1"/>
    </source>
</evidence>
<name>A0A9Q1FRC0_SYNKA</name>
<reference evidence="3" key="1">
    <citation type="journal article" date="2023" name="Science">
        <title>Genome structures resolve the early diversification of teleost fishes.</title>
        <authorList>
            <person name="Parey E."/>
            <person name="Louis A."/>
            <person name="Montfort J."/>
            <person name="Bouchez O."/>
            <person name="Roques C."/>
            <person name="Iampietro C."/>
            <person name="Lluch J."/>
            <person name="Castinel A."/>
            <person name="Donnadieu C."/>
            <person name="Desvignes T."/>
            <person name="Floi Bucao C."/>
            <person name="Jouanno E."/>
            <person name="Wen M."/>
            <person name="Mejri S."/>
            <person name="Dirks R."/>
            <person name="Jansen H."/>
            <person name="Henkel C."/>
            <person name="Chen W.J."/>
            <person name="Zahm M."/>
            <person name="Cabau C."/>
            <person name="Klopp C."/>
            <person name="Thompson A.W."/>
            <person name="Robinson-Rechavi M."/>
            <person name="Braasch I."/>
            <person name="Lecointre G."/>
            <person name="Bobe J."/>
            <person name="Postlethwait J.H."/>
            <person name="Berthelot C."/>
            <person name="Roest Crollius H."/>
            <person name="Guiguen Y."/>
        </authorList>
    </citation>
    <scope>NUCLEOTIDE SEQUENCE</scope>
    <source>
        <tissue evidence="3">Blood</tissue>
    </source>
</reference>
<sequence length="1597" mass="178986">MDWGSKAQFPKTTEKEECHESPGIKHSPADIEERLDEYLITLQQRNRILKRLKTKDPKEIELERLEQGFSIYVNGANFEANRKPQRRGQKVLTSPPPLARAPHTADDSRRNALLAEDQQDLQEAQKKRSHTAPGKVQRKEWVQSSVHIKAENGPVLRVHPENLYSEDFEPYESMSMEQPTAQSPHRDARVGPKALCGRPESGSGPREPERSERVLLNMDEVKVLRRSLEVSVSVRRSGRDSAGEESEEEWVEEQIEREESAESLEELGLPAKGTAFNLQPSSTASRHLDPEELIVLDFGPSPIGGRKERTLSAKRKDDMESYIPTKPVIVKSKAPDCPSSTQGSDTSRPWSRTERPLSTARKAALEERDPEDAAGQVFQALQRENSPVQPALGASRHRLTRGPINNVSEAFVESGVTKAMQKITLMEPSQQKKLLKALEKIEADTNVDFPQISKTCSGKPARVRASAEVTAALYVTMEILSNWGSSRQVGLTEVQFFCRRNRKLFVSPHDLDIRNADHPGNLGALVNGKAKTTKERHMWTCPFHLPVQLYFIIRNPERSQDFGISRIKIWNYNRSLNDLDIGARHVRLYLNSTLVFEGELDRGCGNQVFDYSITIDLQALAQEPVSPSPASSGHSLGKGEDFLLDHDSGSQESSGSSHTQQSEHMSEGPSHPHEDPSPPPATPPPLAGRTSPDGEPPLDKRLERVTGRAVTSQPLSKTPPWLQPLSGGGLDTVEGTKEKPIWLSSDQPPDPKPSAMPELLGNPGKSGRSSVLWGERAQNGEPSRPPTQLGTDSLDLGDLLEDLRVRGDRPVSNRRSASRSAQHPEPSRDWTTDPLEREEPGSAGGSRRQWTPRAQWRSEQDDTLMESWDSLTKFNQCQRGRISNMGLEGDIFDEFLQRQARPEPPLTPRQENIPEEPEDDPLSETERDEEFEIPVLPQGQRLVVNILSTWGDRHYVGLNGMEIFSSSGEPVLPARIRADPPDINVLPAYGKDPRVVANLVDGVNRTQDDMHLWLAPFTPGRAHVIFIDFHSPCQVAMIRIWNYNKSRIHSFRGVKEVEMLLDGRCIFRGEIAKASGTLSGALEQFGDTILFTTDDDILEAMSRFDETFEGEAESPESLVNEEELQRPRTADGEGEERPFTQAGFRDDDQHVKLTPSTGSLSVVATEQVPGMYSGKCLKMNLSMTWGDSHYLGIAGLEVVGKEGQSLPLDMGMVDACPQDLNELPEYGRDLRTLDKLFDGHNVTMEDEHMWLIPFSYGCMHELTVRFEKAQTVAGLRIWNYNKSPEDTYRGVKVMHVSMDDVVISPPEGFLIRKGPGNCHFDFAQEILFIDYLQPAYCRSPELQRLHKGGPQKVEQASMDYDAPPMPCGFIFQLQLLTTWGDPYYIGLNGLEFYDQHDAKIPLSDNNIAAFPDSVNVLDSVNGDVRTPDKLVDGLNSTHDGRHMWLAPVLPGLVNRVYVIFDQPVTVSMIKLWNYSKTPQRGVKEFGLLVDDLLVYNGVLDSMGHMARGILPNCDPVVPYHTILFTSNAKIAHRERNTVISPQHSGNREHNYVEDQDVKMTNENQIVHHHSKRKQAADPALRPKTCMTDRRQLGKRPY</sequence>
<feature type="region of interest" description="Disordered" evidence="1">
    <location>
        <begin position="81"/>
        <end position="140"/>
    </location>
</feature>